<dbReference type="Proteomes" id="UP000308054">
    <property type="component" value="Unassembled WGS sequence"/>
</dbReference>
<gene>
    <name evidence="2" type="ORF">E5163_12430</name>
</gene>
<evidence type="ECO:0000313" key="2">
    <source>
        <dbReference type="EMBL" id="TGY88612.1"/>
    </source>
</evidence>
<name>A0A4S2H0K2_9PROT</name>
<evidence type="ECO:0000256" key="1">
    <source>
        <dbReference type="SAM" id="Phobius"/>
    </source>
</evidence>
<sequence length="137" mass="14236">MTVLTIETRGDLVRLKAASPSSFDAIRLAHPELLRFEGRLNAAYFACGCTTARALALLAFLVGGGAVLAGLSGMGVEGIRLWGGAFIAALAGFLVGGLAGERMGRFGARLQLEKLLGELDVELARFDRGAQAQGGQS</sequence>
<keyword evidence="1" id="KW-0472">Membrane</keyword>
<proteinExistence type="predicted"/>
<keyword evidence="3" id="KW-1185">Reference proteome</keyword>
<keyword evidence="1" id="KW-0812">Transmembrane</keyword>
<dbReference type="RefSeq" id="WP_135996458.1">
    <property type="nucleotide sequence ID" value="NZ_CP071057.1"/>
</dbReference>
<feature type="transmembrane region" description="Helical" evidence="1">
    <location>
        <begin position="42"/>
        <end position="69"/>
    </location>
</feature>
<keyword evidence="1" id="KW-1133">Transmembrane helix</keyword>
<accession>A0A4S2H0K2</accession>
<dbReference type="AlphaFoldDB" id="A0A4S2H0K2"/>
<reference evidence="2 3" key="1">
    <citation type="journal article" date="2017" name="Int. J. Syst. Evol. Microbiol.">
        <title>Marinicauda algicola sp. nov., isolated from a marine red alga Rhodosorus marinus.</title>
        <authorList>
            <person name="Jeong S.E."/>
            <person name="Jeon S.H."/>
            <person name="Chun B.H."/>
            <person name="Kim D.W."/>
            <person name="Jeon C.O."/>
        </authorList>
    </citation>
    <scope>NUCLEOTIDE SEQUENCE [LARGE SCALE GENOMIC DNA]</scope>
    <source>
        <strain evidence="2 3">JCM 31718</strain>
    </source>
</reference>
<organism evidence="2 3">
    <name type="scientific">Marinicauda algicola</name>
    <dbReference type="NCBI Taxonomy" id="2029849"/>
    <lineage>
        <taxon>Bacteria</taxon>
        <taxon>Pseudomonadati</taxon>
        <taxon>Pseudomonadota</taxon>
        <taxon>Alphaproteobacteria</taxon>
        <taxon>Maricaulales</taxon>
        <taxon>Maricaulaceae</taxon>
        <taxon>Marinicauda</taxon>
    </lineage>
</organism>
<dbReference type="EMBL" id="SRXW01000003">
    <property type="protein sequence ID" value="TGY88612.1"/>
    <property type="molecule type" value="Genomic_DNA"/>
</dbReference>
<evidence type="ECO:0000313" key="3">
    <source>
        <dbReference type="Proteomes" id="UP000308054"/>
    </source>
</evidence>
<protein>
    <submittedName>
        <fullName evidence="2">Uncharacterized protein</fullName>
    </submittedName>
</protein>
<comment type="caution">
    <text evidence="2">The sequence shown here is derived from an EMBL/GenBank/DDBJ whole genome shotgun (WGS) entry which is preliminary data.</text>
</comment>
<feature type="transmembrane region" description="Helical" evidence="1">
    <location>
        <begin position="81"/>
        <end position="100"/>
    </location>
</feature>